<dbReference type="SUPFAM" id="SSF69118">
    <property type="entry name" value="AhpD-like"/>
    <property type="match status" value="1"/>
</dbReference>
<comment type="caution">
    <text evidence="2">The sequence shown here is derived from an EMBL/GenBank/DDBJ whole genome shotgun (WGS) entry which is preliminary data.</text>
</comment>
<evidence type="ECO:0000259" key="1">
    <source>
        <dbReference type="Pfam" id="PF02627"/>
    </source>
</evidence>
<dbReference type="PANTHER" id="PTHR33570:SF2">
    <property type="entry name" value="CARBOXYMUCONOLACTONE DECARBOXYLASE-LIKE DOMAIN-CONTAINING PROTEIN"/>
    <property type="match status" value="1"/>
</dbReference>
<evidence type="ECO:0000313" key="2">
    <source>
        <dbReference type="EMBL" id="MER6976971.1"/>
    </source>
</evidence>
<dbReference type="Pfam" id="PF02627">
    <property type="entry name" value="CMD"/>
    <property type="match status" value="1"/>
</dbReference>
<dbReference type="InterPro" id="IPR029032">
    <property type="entry name" value="AhpD-like"/>
</dbReference>
<dbReference type="EMBL" id="JBEPCU010000082">
    <property type="protein sequence ID" value="MER6976971.1"/>
    <property type="molecule type" value="Genomic_DNA"/>
</dbReference>
<accession>A0ABV1VYF4</accession>
<evidence type="ECO:0000313" key="3">
    <source>
        <dbReference type="Proteomes" id="UP001458415"/>
    </source>
</evidence>
<dbReference type="InterPro" id="IPR003779">
    <property type="entry name" value="CMD-like"/>
</dbReference>
<protein>
    <submittedName>
        <fullName evidence="2">Carboxymuconolactone decarboxylase family protein</fullName>
    </submittedName>
</protein>
<dbReference type="PANTHER" id="PTHR33570">
    <property type="entry name" value="4-CARBOXYMUCONOLACTONE DECARBOXYLASE FAMILY PROTEIN"/>
    <property type="match status" value="1"/>
</dbReference>
<organism evidence="2 3">
    <name type="scientific">Streptomyces carpinensis</name>
    <dbReference type="NCBI Taxonomy" id="66369"/>
    <lineage>
        <taxon>Bacteria</taxon>
        <taxon>Bacillati</taxon>
        <taxon>Actinomycetota</taxon>
        <taxon>Actinomycetes</taxon>
        <taxon>Kitasatosporales</taxon>
        <taxon>Streptomycetaceae</taxon>
        <taxon>Streptomyces</taxon>
    </lineage>
</organism>
<reference evidence="2 3" key="1">
    <citation type="submission" date="2024-06" db="EMBL/GenBank/DDBJ databases">
        <title>The Natural Products Discovery Center: Release of the First 8490 Sequenced Strains for Exploring Actinobacteria Biosynthetic Diversity.</title>
        <authorList>
            <person name="Kalkreuter E."/>
            <person name="Kautsar S.A."/>
            <person name="Yang D."/>
            <person name="Bader C.D."/>
            <person name="Teijaro C.N."/>
            <person name="Fluegel L."/>
            <person name="Davis C.M."/>
            <person name="Simpson J.R."/>
            <person name="Lauterbach L."/>
            <person name="Steele A.D."/>
            <person name="Gui C."/>
            <person name="Meng S."/>
            <person name="Li G."/>
            <person name="Viehrig K."/>
            <person name="Ye F."/>
            <person name="Su P."/>
            <person name="Kiefer A.F."/>
            <person name="Nichols A."/>
            <person name="Cepeda A.J."/>
            <person name="Yan W."/>
            <person name="Fan B."/>
            <person name="Jiang Y."/>
            <person name="Adhikari A."/>
            <person name="Zheng C.-J."/>
            <person name="Schuster L."/>
            <person name="Cowan T.M."/>
            <person name="Smanski M.J."/>
            <person name="Chevrette M.G."/>
            <person name="De Carvalho L.P.S."/>
            <person name="Shen B."/>
        </authorList>
    </citation>
    <scope>NUCLEOTIDE SEQUENCE [LARGE SCALE GENOMIC DNA]</scope>
    <source>
        <strain evidence="2 3">NPDC000634</strain>
    </source>
</reference>
<dbReference type="InterPro" id="IPR052512">
    <property type="entry name" value="4CMD/NDH-1_regulator"/>
</dbReference>
<name>A0ABV1VYF4_9ACTN</name>
<keyword evidence="3" id="KW-1185">Reference proteome</keyword>
<feature type="domain" description="Carboxymuconolactone decarboxylase-like" evidence="1">
    <location>
        <begin position="41"/>
        <end position="121"/>
    </location>
</feature>
<dbReference type="RefSeq" id="WP_086728654.1">
    <property type="nucleotide sequence ID" value="NZ_MUBM01000250.1"/>
</dbReference>
<proteinExistence type="predicted"/>
<dbReference type="Proteomes" id="UP001458415">
    <property type="component" value="Unassembled WGS sequence"/>
</dbReference>
<sequence length="135" mass="14782">MSLDTTAAGDLHDQGMQVRRAVLGGEYVDKALSFDDDLSVEFQRFMTTYCWGEIWTDERLEPLQHSLLVLGITAALGKTREFEIHARGALRNGLDPKQLVAVIRQVAVYAGVPAAVSLLDSARSVLEAHRADVSA</sequence>
<gene>
    <name evidence="2" type="ORF">ABT317_08030</name>
</gene>
<dbReference type="Gene3D" id="1.20.1290.10">
    <property type="entry name" value="AhpD-like"/>
    <property type="match status" value="1"/>
</dbReference>